<dbReference type="PANTHER" id="PTHR31672:SF13">
    <property type="entry name" value="F-BOX PROTEIN CPR30-LIKE"/>
    <property type="match status" value="1"/>
</dbReference>
<keyword evidence="3" id="KW-1185">Reference proteome</keyword>
<dbReference type="Pfam" id="PF07734">
    <property type="entry name" value="FBA_1"/>
    <property type="match status" value="1"/>
</dbReference>
<dbReference type="Proteomes" id="UP001558713">
    <property type="component" value="Unassembled WGS sequence"/>
</dbReference>
<proteinExistence type="predicted"/>
<dbReference type="InterPro" id="IPR050796">
    <property type="entry name" value="SCF_F-box_component"/>
</dbReference>
<dbReference type="NCBIfam" id="TIGR01640">
    <property type="entry name" value="F_box_assoc_1"/>
    <property type="match status" value="1"/>
</dbReference>
<reference evidence="2 3" key="1">
    <citation type="submission" date="2024-04" db="EMBL/GenBank/DDBJ databases">
        <title>Genome assembly C_amara_ONT_v2.</title>
        <authorList>
            <person name="Yant L."/>
            <person name="Moore C."/>
            <person name="Slenker M."/>
        </authorList>
    </citation>
    <scope>NUCLEOTIDE SEQUENCE [LARGE SCALE GENOMIC DNA]</scope>
    <source>
        <tissue evidence="2">Leaf</tissue>
    </source>
</reference>
<comment type="caution">
    <text evidence="2">The sequence shown here is derived from an EMBL/GenBank/DDBJ whole genome shotgun (WGS) entry which is preliminary data.</text>
</comment>
<dbReference type="InterPro" id="IPR017451">
    <property type="entry name" value="F-box-assoc_interact_dom"/>
</dbReference>
<dbReference type="InterPro" id="IPR006527">
    <property type="entry name" value="F-box-assoc_dom_typ1"/>
</dbReference>
<dbReference type="InterPro" id="IPR015915">
    <property type="entry name" value="Kelch-typ_b-propeller"/>
</dbReference>
<feature type="domain" description="F-box associated beta-propeller type 1" evidence="1">
    <location>
        <begin position="39"/>
        <end position="323"/>
    </location>
</feature>
<dbReference type="SUPFAM" id="SSF117281">
    <property type="entry name" value="Kelch motif"/>
    <property type="match status" value="1"/>
</dbReference>
<sequence length="323" mass="36978">MFSWCPCMQPYDDVGTENMESLKTLVLGSSSSVKIPTPWENKFYLVSFNTCDGLVCLYDLKNSGFVVNPTTRWHRHLPLCKLQQLTLDLGDDGYLKNPHPFFHLGFGKDKFTGTYKPVWLYNSAEIGLDNPTTCEVFDFATNAWRYVTPSAHRIVHTPYPVFVDGSLHWFTECEETKVLSFDLHTEAFQVVSKTPFAINPHRLDIVMCNLDNRLCVSEMKWPNQVIWSFNSGNKTWDKMYSIDLDVTFVSYDIPLGLPPCALLPLALLDGDKKEKEKKKLLFFYRCLSKTLFTHVLGTKSYDVAFSAEAIGYPVCYFPSLFSI</sequence>
<evidence type="ECO:0000313" key="3">
    <source>
        <dbReference type="Proteomes" id="UP001558713"/>
    </source>
</evidence>
<dbReference type="EMBL" id="JBANAX010000349">
    <property type="protein sequence ID" value="KAL1213176.1"/>
    <property type="molecule type" value="Genomic_DNA"/>
</dbReference>
<accession>A0ABD1B2H0</accession>
<name>A0ABD1B2H0_CARAN</name>
<gene>
    <name evidence="2" type="ORF">V5N11_026436</name>
</gene>
<protein>
    <submittedName>
        <fullName evidence="2">F-box/LRR-repeat/kelch-repeat protein</fullName>
    </submittedName>
</protein>
<evidence type="ECO:0000259" key="1">
    <source>
        <dbReference type="Pfam" id="PF07734"/>
    </source>
</evidence>
<organism evidence="2 3">
    <name type="scientific">Cardamine amara subsp. amara</name>
    <dbReference type="NCBI Taxonomy" id="228776"/>
    <lineage>
        <taxon>Eukaryota</taxon>
        <taxon>Viridiplantae</taxon>
        <taxon>Streptophyta</taxon>
        <taxon>Embryophyta</taxon>
        <taxon>Tracheophyta</taxon>
        <taxon>Spermatophyta</taxon>
        <taxon>Magnoliopsida</taxon>
        <taxon>eudicotyledons</taxon>
        <taxon>Gunneridae</taxon>
        <taxon>Pentapetalae</taxon>
        <taxon>rosids</taxon>
        <taxon>malvids</taxon>
        <taxon>Brassicales</taxon>
        <taxon>Brassicaceae</taxon>
        <taxon>Cardamineae</taxon>
        <taxon>Cardamine</taxon>
    </lineage>
</organism>
<evidence type="ECO:0000313" key="2">
    <source>
        <dbReference type="EMBL" id="KAL1213176.1"/>
    </source>
</evidence>
<dbReference type="PANTHER" id="PTHR31672">
    <property type="entry name" value="BNACNNG10540D PROTEIN"/>
    <property type="match status" value="1"/>
</dbReference>
<dbReference type="AlphaFoldDB" id="A0ABD1B2H0"/>